<comment type="caution">
    <text evidence="1">The sequence shown here is derived from an EMBL/GenBank/DDBJ whole genome shotgun (WGS) entry which is preliminary data.</text>
</comment>
<accession>A0A133NP00</accession>
<organism evidence="1 2">
    <name type="scientific">Gardnerella vaginalis</name>
    <dbReference type="NCBI Taxonomy" id="2702"/>
    <lineage>
        <taxon>Bacteria</taxon>
        <taxon>Bacillati</taxon>
        <taxon>Actinomycetota</taxon>
        <taxon>Actinomycetes</taxon>
        <taxon>Bifidobacteriales</taxon>
        <taxon>Bifidobacteriaceae</taxon>
        <taxon>Gardnerella</taxon>
    </lineage>
</organism>
<evidence type="ECO:0000313" key="1">
    <source>
        <dbReference type="EMBL" id="KXA18011.1"/>
    </source>
</evidence>
<name>A0A133NP00_GARVA</name>
<protein>
    <submittedName>
        <fullName evidence="1">Uncharacterized protein</fullName>
    </submittedName>
</protein>
<evidence type="ECO:0000313" key="2">
    <source>
        <dbReference type="Proteomes" id="UP000070558"/>
    </source>
</evidence>
<proteinExistence type="predicted"/>
<sequence>MVILANEIANRPVEYTNEAVFHNKEIDLYAWIHDTAGTAFF</sequence>
<dbReference type="EMBL" id="LRQA01000040">
    <property type="protein sequence ID" value="KXA18011.1"/>
    <property type="molecule type" value="Genomic_DNA"/>
</dbReference>
<dbReference type="AlphaFoldDB" id="A0A133NP00"/>
<dbReference type="Proteomes" id="UP000070558">
    <property type="component" value="Unassembled WGS sequence"/>
</dbReference>
<gene>
    <name evidence="1" type="ORF">HMPREF3216_00796</name>
</gene>
<dbReference type="PATRIC" id="fig|2702.99.peg.778"/>
<reference evidence="1 2" key="1">
    <citation type="submission" date="2016-01" db="EMBL/GenBank/DDBJ databases">
        <authorList>
            <person name="Oliw E.H."/>
        </authorList>
    </citation>
    <scope>NUCLEOTIDE SEQUENCE [LARGE SCALE GENOMIC DNA]</scope>
    <source>
        <strain evidence="1 2">GED7760B</strain>
    </source>
</reference>